<dbReference type="PANTHER" id="PTHR30565">
    <property type="entry name" value="PROTEIN YCIF"/>
    <property type="match status" value="1"/>
</dbReference>
<reference evidence="2 3" key="1">
    <citation type="journal article" date="2008" name="Appl. Environ. Microbiol.">
        <title>Genomic insights into Mn(II) oxidation by the marine alphaproteobacterium Aurantimonas sp. strain SI85-9A1.</title>
        <authorList>
            <person name="Dick G.J."/>
            <person name="Podell S."/>
            <person name="Johnson H.A."/>
            <person name="Rivera-Espinoza Y."/>
            <person name="Bernier-Latmani R."/>
            <person name="McCarthy J.K."/>
            <person name="Torpey J.W."/>
            <person name="Clement B.G."/>
            <person name="Gaasterland T."/>
            <person name="Tebo B.M."/>
        </authorList>
    </citation>
    <scope>NUCLEOTIDE SEQUENCE [LARGE SCALE GENOMIC DNA]</scope>
    <source>
        <strain evidence="2 3">SI85-9A1</strain>
    </source>
</reference>
<dbReference type="CDD" id="cd07909">
    <property type="entry name" value="YciF"/>
    <property type="match status" value="1"/>
</dbReference>
<dbReference type="PANTHER" id="PTHR30565:SF9">
    <property type="entry name" value="PROTEIN YCIF"/>
    <property type="match status" value="1"/>
</dbReference>
<accession>Q1YKQ2</accession>
<dbReference type="HOGENOM" id="CLU_102561_2_0_5"/>
<evidence type="ECO:0000256" key="1">
    <source>
        <dbReference type="SAM" id="Coils"/>
    </source>
</evidence>
<comment type="caution">
    <text evidence="2">The sequence shown here is derived from an EMBL/GenBank/DDBJ whole genome shotgun (WGS) entry which is preliminary data.</text>
</comment>
<dbReference type="AlphaFoldDB" id="Q1YKQ2"/>
<dbReference type="InterPro" id="IPR009078">
    <property type="entry name" value="Ferritin-like_SF"/>
</dbReference>
<keyword evidence="3" id="KW-1185">Reference proteome</keyword>
<dbReference type="InterPro" id="IPR047114">
    <property type="entry name" value="YciF"/>
</dbReference>
<dbReference type="InterPro" id="IPR012347">
    <property type="entry name" value="Ferritin-like"/>
</dbReference>
<proteinExistence type="predicted"/>
<sequence length="170" mass="18790">MPRSGATDMSVKSLDDLFLHTLQDIYYAEKQIAKVLPKMAKKAASEDLKAAFETHLEETKEQVTRLEEVFESLGKKPRAVKCDAIIGIIDEATELMDEVEDPETLDAAMVAAAQAVEHYEIARYGTLITWAGTLGHKDAVAKLQETLKQEKATDEKLSKLADVKVNKKAA</sequence>
<dbReference type="BioCyc" id="AURANTIMONAS:SI859A1_00590-MONOMER"/>
<dbReference type="Pfam" id="PF05974">
    <property type="entry name" value="DUF892"/>
    <property type="match status" value="1"/>
</dbReference>
<feature type="coiled-coil region" evidence="1">
    <location>
        <begin position="49"/>
        <end position="76"/>
    </location>
</feature>
<gene>
    <name evidence="2" type="ORF">SI859A1_00590</name>
</gene>
<keyword evidence="1" id="KW-0175">Coiled coil</keyword>
<evidence type="ECO:0000313" key="3">
    <source>
        <dbReference type="Proteomes" id="UP000000321"/>
    </source>
</evidence>
<protein>
    <submittedName>
        <fullName evidence="2">Uncharacterized protein</fullName>
    </submittedName>
</protein>
<dbReference type="Gene3D" id="1.20.1260.10">
    <property type="match status" value="1"/>
</dbReference>
<organism evidence="2 3">
    <name type="scientific">Aurantimonas manganoxydans (strain ATCC BAA-1229 / DSM 21871 / SI85-9A1)</name>
    <dbReference type="NCBI Taxonomy" id="287752"/>
    <lineage>
        <taxon>Bacteria</taxon>
        <taxon>Pseudomonadati</taxon>
        <taxon>Pseudomonadota</taxon>
        <taxon>Alphaproteobacteria</taxon>
        <taxon>Hyphomicrobiales</taxon>
        <taxon>Aurantimonadaceae</taxon>
        <taxon>Aurantimonas</taxon>
    </lineage>
</organism>
<dbReference type="Proteomes" id="UP000000321">
    <property type="component" value="Unassembled WGS sequence"/>
</dbReference>
<dbReference type="SUPFAM" id="SSF47240">
    <property type="entry name" value="Ferritin-like"/>
    <property type="match status" value="1"/>
</dbReference>
<name>Q1YKQ2_AURMS</name>
<evidence type="ECO:0000313" key="2">
    <source>
        <dbReference type="EMBL" id="EAS50471.1"/>
    </source>
</evidence>
<dbReference type="EMBL" id="AAPJ01000002">
    <property type="protein sequence ID" value="EAS50471.1"/>
    <property type="molecule type" value="Genomic_DNA"/>
</dbReference>
<dbReference type="InterPro" id="IPR010287">
    <property type="entry name" value="DUF892_YciF-like"/>
</dbReference>